<keyword evidence="4" id="KW-1185">Reference proteome</keyword>
<dbReference type="SMART" id="SM00710">
    <property type="entry name" value="PbH1"/>
    <property type="match status" value="12"/>
</dbReference>
<organism evidence="3 4">
    <name type="scientific">Algoriphagus marincola</name>
    <dbReference type="NCBI Taxonomy" id="264027"/>
    <lineage>
        <taxon>Bacteria</taxon>
        <taxon>Pseudomonadati</taxon>
        <taxon>Bacteroidota</taxon>
        <taxon>Cytophagia</taxon>
        <taxon>Cytophagales</taxon>
        <taxon>Cyclobacteriaceae</taxon>
        <taxon>Algoriphagus</taxon>
    </lineage>
</organism>
<feature type="domain" description="Cadherin" evidence="2">
    <location>
        <begin position="132"/>
        <end position="223"/>
    </location>
</feature>
<accession>A0ABS7N5E0</accession>
<evidence type="ECO:0000256" key="1">
    <source>
        <dbReference type="SAM" id="MobiDB-lite"/>
    </source>
</evidence>
<dbReference type="InterPro" id="IPR001434">
    <property type="entry name" value="OmcB-like_DUF11"/>
</dbReference>
<dbReference type="InterPro" id="IPR058515">
    <property type="entry name" value="DUF8202"/>
</dbReference>
<feature type="compositionally biased region" description="Polar residues" evidence="1">
    <location>
        <begin position="358"/>
        <end position="385"/>
    </location>
</feature>
<dbReference type="InterPro" id="IPR006626">
    <property type="entry name" value="PbH1"/>
</dbReference>
<comment type="caution">
    <text evidence="3">The sequence shown here is derived from an EMBL/GenBank/DDBJ whole genome shotgun (WGS) entry which is preliminary data.</text>
</comment>
<gene>
    <name evidence="3" type="ORF">KUV23_11260</name>
</gene>
<reference evidence="3 4" key="1">
    <citation type="submission" date="2021-06" db="EMBL/GenBank/DDBJ databases">
        <title>44 bacteria genomes isolated from Dapeng, Shenzhen.</title>
        <authorList>
            <person name="Zheng W."/>
            <person name="Yu S."/>
            <person name="Huang Y."/>
        </authorList>
    </citation>
    <scope>NUCLEOTIDE SEQUENCE [LARGE SCALE GENOMIC DNA]</scope>
    <source>
        <strain evidence="3 4">DP5N14-6</strain>
    </source>
</reference>
<dbReference type="InterPro" id="IPR002126">
    <property type="entry name" value="Cadherin-like_dom"/>
</dbReference>
<dbReference type="Pfam" id="PF24346">
    <property type="entry name" value="DUF7507"/>
    <property type="match status" value="32"/>
</dbReference>
<dbReference type="InterPro" id="IPR038081">
    <property type="entry name" value="CalX-like_sf"/>
</dbReference>
<dbReference type="Pfam" id="PF13585">
    <property type="entry name" value="CHU_C"/>
    <property type="match status" value="1"/>
</dbReference>
<dbReference type="Pfam" id="PF01345">
    <property type="entry name" value="DUF11"/>
    <property type="match status" value="1"/>
</dbReference>
<dbReference type="InterPro" id="IPR047589">
    <property type="entry name" value="DUF11_rpt"/>
</dbReference>
<name>A0ABS7N5E0_9BACT</name>
<dbReference type="NCBIfam" id="TIGR01451">
    <property type="entry name" value="B_ant_repeat"/>
    <property type="match status" value="29"/>
</dbReference>
<feature type="region of interest" description="Disordered" evidence="1">
    <location>
        <begin position="318"/>
        <end position="385"/>
    </location>
</feature>
<dbReference type="EMBL" id="JAHVHP010000002">
    <property type="protein sequence ID" value="MBY5951556.1"/>
    <property type="molecule type" value="Genomic_DNA"/>
</dbReference>
<protein>
    <submittedName>
        <fullName evidence="3">DUF11 domain-containing protein</fullName>
    </submittedName>
</protein>
<dbReference type="PANTHER" id="PTHR34819">
    <property type="entry name" value="LARGE CYSTEINE-RICH PERIPLASMIC PROTEIN OMCB"/>
    <property type="match status" value="1"/>
</dbReference>
<dbReference type="Pfam" id="PF26628">
    <property type="entry name" value="DUF8202"/>
    <property type="match status" value="2"/>
</dbReference>
<dbReference type="PROSITE" id="PS50268">
    <property type="entry name" value="CADHERIN_2"/>
    <property type="match status" value="1"/>
</dbReference>
<dbReference type="SUPFAM" id="SSF141072">
    <property type="entry name" value="CalX-like"/>
    <property type="match status" value="1"/>
</dbReference>
<feature type="compositionally biased region" description="Acidic residues" evidence="1">
    <location>
        <begin position="318"/>
        <end position="348"/>
    </location>
</feature>
<dbReference type="InterPro" id="IPR013783">
    <property type="entry name" value="Ig-like_fold"/>
</dbReference>
<evidence type="ECO:0000259" key="2">
    <source>
        <dbReference type="PROSITE" id="PS50268"/>
    </source>
</evidence>
<sequence>MRKFYAKPFLLLFCCLGILFESYGQNRIIVNPSFETGSIVPHNNVAYPASQAAPNPQIDGWYSTHPTFNNNQFPIEHWRSGFNNVPAQQGDYFVELNVSQSSRLYQIVYLVNGETFNWEYYHRQRIAGATEQIEYSIYSQNGNTKLFTLDTHTATSTSSWDRRSGTFTFTGTTGVYQIGFEATTAGGSGNFLDNITIRLTALSEFTRSAVTVSETNGAYRPYLRINGEVKTASTVTFEVSGGNASEGVEYSFPTKTITIPAGRYSLADSIPIGLTLLNNQFNRGTRNLTLRVSQVTGDISNLDANGDGFQQNLTITIQDDESNDFDGDGVPDNQDEDDDNDGISDIDEGFGGVVPANPKSTVSYSTSRTAANGPSIGNPSSGYSITGNNSPGRFAFTATAPGESGSGGGTGTVSRVNINVDFAPEEVVTNVQVNLTTGAFDDGLYIEVDGVVIVNFNYSNYNNNTIRTKFGGGSSSYAWAPWTNQGNPQLELDLINRTVRLMVDVTDGSSPARQDILSFISNSKPNPVPLVDFDAGVTIGSGFQNQNGPGSISTQTLTFSADVRSHKNSTSGSSVAGQYDFRNLDSDGDGCFDVVEAGFLDPDGDGILGSGPVVVDPATGRVTSGTGYTTPRDGDGNGIFDFQEVGTPNTITTQPKATTGSEATGSTRITVVGAGAHLTYQWQVSIDGGATFTDLVDGTNYANTTSANLTINNVPISFNNYQYRVVVGNSAFICNPVISSVSTLQVKAIPGVAGGSLWLKANEGVNFSGTSLNNWSDQTGNNTFTKSGSIGYKTNAINFNPSATFNNTDPLTSQPSNRLDGVTPITYIDGFAIYKVTDSNSNPIGGVSSGAVYGPAIFASFGSGTAYVGNGSGQTFQWISDPSLANKFNLVNLDISPTTSPYAAGSVNGLSKTLSSGTSGDFTSIQFTPRIGGTNNSGSDPQFGWPHFKGELAEVILYPKALTAGEKKKVESYLAVKYGISLDPSVGQYVNEAGTVIWDNSSFWHDVFGIGKDDAMGLDQPKSNSINTGSGDGTGQVGKGNLVIQNPTNLDNNEFLMVGHDNGALTEQSTDLPVFLPGGKRLGREWKVKRTGNVGEVDLKFDLNGLSISGTTAVNFLLLIDRDGNGDFTNGQVDGIFASSFSSNVVEFNQINLPDNAVFTLLTLRQDAGGVSQSILWYAADKAVDVTTSSVNRWANIGSQFTALATANGNARPTLNTNGVNQINFNRTVSFDGVDDRMVTQKIPEVLGISGSSQASTQFAVYRVKGTGDAIYSMDNGSGQVKISIQDNGVAYQNSFLASPSPSLGNSQIVLTDMVAITNSNGTKTLSLNTNGITGQTESGSYSPAGDSLAFVMGGYSYSFNEVDIAELVVYPKALTDTERKIVQSYLAIKYGITLGNPSNPFDYINSQQQAVWTGTGKSNFQHDVFGIGRDDKGGLLQGSSNSMNTGSGDGTGISGKGNIVIRNASSLDDGDFLMIGHNADSLTTQTTDMPANLGSFRLKREWKVQRTGDPGTIQLSVDLSGIAITANQTNEIKLLIDTDGNGDFTDGSPTMVDASSFTNSVALFNSVNLPNNAVFTIVTGPGNPTWTLDKISEMPSFNAAGQSLIYKFVLTNTGNVPITNIRLFDITLNKEPGINQATDIGRDQILSPGEVWEYVAQYRTTQADVDAGFFTNIAQATGNSAAGAPTPASDTVTVIAIQSPAWTLTKSTTATGYSQVGEVIPYEFQLSNTGNVSISNVSLADNLLLSPPVLVSGDGGVAGKLEVGETWVYQGSYTVTQADLNAGRITNSASASGTPAGGTLSQATATVTVNAVPNPQISLTKSADRTFFDAANQVITYTLQVQNTGNLTLTNVEVTDPLLGGTVGTIATLAPGATQTFIETYATTQVDLDAGEVRNSANISASTPSSTQVSDQADVVVPARQAAALDLDKTASTTSFVNAGEVITYTFTVTNTGNVTLKEVILSDARINFNQSIGILASGETQTFTSDYTITQADVNSQIVINTATVSGKSPSDVVVDATASAYVVGQDQGALEVIIKVKEKTYSQAGETLNYDILVRNVGNITVNTIQVTDNLTGFSTTIPSLAPGESTTLTTGYSVTQPDLDAGKVVNEVNVSGVEASPQATVLTAKDIEVSTAKVSPSINVQTSLQSGPNPYSALGEILTFETVVTNSGNVTLSNVTISEPLSGITIPALTSLAPGTSQSFTFTYTIKQSDLDAGSVTNFVSVSGTSPSNVQVTSQASITILSRQNNGILLTKSGNPATYSQVGEEITYSLEVRNTGNVTLSNVTITDPLTGLNQNLGPIISGVSIPVTATYRITQQDLDRGYVSNTASVSATDPSNQSISTTAIDTVRAVQNPQLTLQKTADKSSYSTLGELITYTLTISNSGNVTLKNLLVSDPLTGVNSNLGTLSPGDTKTVKTTHLVTQQDLDAGDLTNTAIVDAVDPNAVTIEVTDALTINAVQNPGIEIVKTALTSTYVAVNDLLEYEIKVTNTGNVTLSSVTVEDPLTQTNQNVGTLIPGASQTITVSYFVTQADLDNGSIINTATVSAADPSSNTVQDQSSVTVQGTSSPSLSFTKAADKINVQAVGEIITYSLEVTNTGNVTLSDLVVEDNLTGFVSSPPFTLAPNASRSFTTTYTVNQADLDLGYIENIARVAGQDPFNLAIDGADTLNIQALQGPALELEKTVSQTTFKAAGEVVTYTFVVTNIGNVTLTGVVLDDPRVSFNQSVGTLAPGASQTFSFDYTLSQADVDGQVVINTATVTGIAPDSSIVSVNDVAYVTIEDLGALDINKVALNKSYSSVGEQVDFEITVSNIGNVTIDNVRLIDALTGLDSNIGNLQPGANVVVPTSYVITQADIDAGKIVNLATVEGVENTPQARPVSAKDEATAFAIRSGAVKIEKVTSTPTYDVSGFTLRYELLVTNTGNVTLTNVRVTDPLTKLDQTISSLSPGQTVTIPTTYVATLADMNIGEITNLAYVSATTPGSLTVSDKDAVRSQAVQRPAVSLAKTANVSDYDQVGDLITYTIEATNSGNVTLFNLVVSDPLTGTNQNIGNLDPGQSFSITEIYQITQADLDAGSVVNTAEVAGLDSNSNSISATASATVPAIQNGKIEFTKTGSSNSYDQVGDIITYRLTVKNTGNVTLRNLVITDPLTGLNQTFVSLAPQSSQVINETYAVTQADIDGGFILNTANVQAFDPANQKLVASDTYVIGAQQNPGIALTKVTTTPTYSQVGDILSFTLEISNTGNETLTDVTVKDPLTNLDQNLGTISPGQSQTLVTTYTITQADLDAGQVTNTASVSGLDPNTQSLVASAASIANAIQSPALSLTKTSQSNSYSQNGELITFDLRVENTGNVTLDNVVIRDPLTGLNQNIGILSPGQSIAISTTYRITQQDLDKGQFVNTGIVEGLDPLGNTIRVSESETITAQLNPEIEITKSAIPTTYDQVGDVIRYVLKIRNTGNVTMNSIRVTDPLTELDRNLGILVPKKVLTLNESYNISQLDIDRGEVINTAFVSAKSPDKTDYQDSSRVIVTAIQNPGLGLTKTTTTPFYSNVGDVLNFDLVVKNTGNETLFKVRLQDPLTGLVQSLGTMNPGDSIAVSTSYTVTQADVDAGQVDNSASVLGLDPKNKKVSASANSVAIASQAPSIDIKKTATPTTYDQVGDIISYQLEISNTGNLTLSDVVVVDPLTNTNQAIGTLTPGQKITVTEAYQIKQSDIDNGSVINTATISGLDPNGLDVSDIASASATAVQNPGIGIIKSTDTPGNYSQPGDEVEFTIIVSNTGNETLTDITVVDPLTNLNQVVGTLLPGETQTITTSYFVSQADIDAGKVINTAIISGTDPNNQILSSSAVSLASAIQSSSISIVKTADKNDFNQLGEIITYSLELTNTGNTTLSNIVLSDPLIKLTDPVQPLSPGASYTTSGTYTVKQSDLDQGFIRNVASLTAEDPTNSILKDADTLLINAVQNPALSLTKTASAQTYSSVGEDITYDLTVTNSGNVTLTDLNLVDPLTGLSQNLGDFIPGESISIQSNYVITQGDLDAGEVKNTATVSGLDPGSQGVSDSDTVAINAVQNPDLLFEKIAIPRIYDQAGDQITYTLTVTNTGNLTLNSLQLTDPLTATDSSIGSIAPGQAKTLTVVYQTTQQDVDSGEVLNTATISGLDPFGNSITRIDTALVTAIQNPGIGLIKVSDKKEYSQVGEVLTYTLTAVNTGNETLTDVTITDPLTGLTQNVGSLSPGESQSVTTSYTVTQQDLDSGRVLNTGTARGTDPNQTVVSADAQAVSNAVQTPGLGLSKEVAPSEYDQAGDILTYQLTVENTGNVTLTDVTITDPLTGLSQTIGTLTPGQKATVNEQYTVTQQDVDNGQVVNTASVTGTSPSQQTVGATASATATAIQNPGIGLIKVSDKKEYSQVGEVLTYTLTAVNTGNETLTDVTITDPLTGLTQNVGSLSPGESQSVTTSYTVTQQDLDSGRVLNTGTASGTDPNQTVVSADAQAVSNAVQTPGLGLSKEVAPTEYDQAGDVLTYTLTAVNTGNVTLTDVTITDPLTGLSQTIGTLTPGQKATVNEQYTVTQQDVDNGQVVNTASVTGTSPSQQTADATASATATAIQNPGIGLIKVSDKKEYSQVGEVLTYTLTAVNTGNETLTDVTITDPLTGLTQNVGSLSPDESQSVTTSYTVTQQDLDSGRVLNTGTASGTDPNQTVVSADAQAVANAVQTPAISLSKTVTPGAYDQAGDVLTYQLTVENTGNVTLTDVTITDPLTGLSQTIGTLTPGQKATVNEQYTVIQQDVDAGQVVNTASVTGTSPSQQTANATASATATAIQNPGIGLIKVSDKKEYSQVGEVLTYTLTAVNTGNETLTDVTITDPLTGLTQNVGSLSPGESQSVTTSYTVTQQDLDSGRVLNTGTASGTDPNQTVVSADAQAVSFALANPQVELRKIAEESTFSKVGDVINYQLEIENTGNITIRDIVVEDPLTGLSEEIEKLDVNQTITLSTTYTIKAEDVQRGFFTNTAFVSGSYFGSELIEANGFATSNFIPFEIIANNDEFGVFPLSFAGSLGNVLNNDLVGGSSPDPADIIIELIDAGGLVGVSFDDEGNLILIPGLNEPGIFRLIYRISQVGFETNQDEATITVELEEDRVEISVQKSTLATEIFEGDEFVYEILIQNLGETSAKGVVVRDELPSGVQRISEEIIRISDPQIVITPVVSGNVLTWEIPFLPSGSEVVIQIKVKAGDPGMVTNVVAIESEGVDVDMSNNQDAVTDEIRAFRITNVITPNSDGFNDEFEIKGLHKFTENRLVIFNRLGDSVLEVDDYQNNWSAEGLSPGTYFYVLKAKNSSNEEFVFQGWIQVIKR</sequence>
<dbReference type="InterPro" id="IPR055354">
    <property type="entry name" value="DUF7507"/>
</dbReference>
<evidence type="ECO:0000313" key="3">
    <source>
        <dbReference type="EMBL" id="MBY5951556.1"/>
    </source>
</evidence>
<dbReference type="Proteomes" id="UP000766609">
    <property type="component" value="Unassembled WGS sequence"/>
</dbReference>
<evidence type="ECO:0000313" key="4">
    <source>
        <dbReference type="Proteomes" id="UP000766609"/>
    </source>
</evidence>
<proteinExistence type="predicted"/>
<dbReference type="RefSeq" id="WP_222584192.1">
    <property type="nucleotide sequence ID" value="NZ_JAHVHP010000002.1"/>
</dbReference>
<dbReference type="InterPro" id="IPR051172">
    <property type="entry name" value="Chlamydia_OmcB"/>
</dbReference>
<dbReference type="PANTHER" id="PTHR34819:SF3">
    <property type="entry name" value="CELL SURFACE PROTEIN"/>
    <property type="match status" value="1"/>
</dbReference>
<dbReference type="Gene3D" id="2.60.40.10">
    <property type="entry name" value="Immunoglobulins"/>
    <property type="match status" value="2"/>
</dbReference>
<feature type="region of interest" description="Disordered" evidence="1">
    <location>
        <begin position="1022"/>
        <end position="1043"/>
    </location>
</feature>